<proteinExistence type="predicted"/>
<evidence type="ECO:0000313" key="1">
    <source>
        <dbReference type="EMBL" id="KAK5890740.1"/>
    </source>
</evidence>
<protein>
    <submittedName>
        <fullName evidence="1">Uncharacterized protein</fullName>
    </submittedName>
</protein>
<sequence length="84" mass="9181">MLLRASGDVTSLPSESLFVVLWGPLVSEHGGASFRQSPPILRMRVPVVPSQPQPALRMRVAVVPSQPQLALRMRVTVVPSQTRL</sequence>
<accession>A0AAN8BSN3</accession>
<dbReference type="Proteomes" id="UP001335648">
    <property type="component" value="Unassembled WGS sequence"/>
</dbReference>
<gene>
    <name evidence="1" type="ORF">CesoFtcFv8_014231</name>
</gene>
<evidence type="ECO:0000313" key="2">
    <source>
        <dbReference type="Proteomes" id="UP001335648"/>
    </source>
</evidence>
<reference evidence="1 2" key="1">
    <citation type="journal article" date="2023" name="Mol. Biol. Evol.">
        <title>Genomics of Secondarily Temperate Adaptation in the Only Non-Antarctic Icefish.</title>
        <authorList>
            <person name="Rivera-Colon A.G."/>
            <person name="Rayamajhi N."/>
            <person name="Minhas B.F."/>
            <person name="Madrigal G."/>
            <person name="Bilyk K.T."/>
            <person name="Yoon V."/>
            <person name="Hune M."/>
            <person name="Gregory S."/>
            <person name="Cheng C.H.C."/>
            <person name="Catchen J.M."/>
        </authorList>
    </citation>
    <scope>NUCLEOTIDE SEQUENCE [LARGE SCALE GENOMIC DNA]</scope>
    <source>
        <strain evidence="1">JC2023a</strain>
    </source>
</reference>
<organism evidence="1 2">
    <name type="scientific">Champsocephalus esox</name>
    <name type="common">pike icefish</name>
    <dbReference type="NCBI Taxonomy" id="159716"/>
    <lineage>
        <taxon>Eukaryota</taxon>
        <taxon>Metazoa</taxon>
        <taxon>Chordata</taxon>
        <taxon>Craniata</taxon>
        <taxon>Vertebrata</taxon>
        <taxon>Euteleostomi</taxon>
        <taxon>Actinopterygii</taxon>
        <taxon>Neopterygii</taxon>
        <taxon>Teleostei</taxon>
        <taxon>Neoteleostei</taxon>
        <taxon>Acanthomorphata</taxon>
        <taxon>Eupercaria</taxon>
        <taxon>Perciformes</taxon>
        <taxon>Notothenioidei</taxon>
        <taxon>Channichthyidae</taxon>
        <taxon>Champsocephalus</taxon>
    </lineage>
</organism>
<name>A0AAN8BSN3_9TELE</name>
<dbReference type="EMBL" id="JAULUE010002056">
    <property type="protein sequence ID" value="KAK5890740.1"/>
    <property type="molecule type" value="Genomic_DNA"/>
</dbReference>
<keyword evidence="2" id="KW-1185">Reference proteome</keyword>
<dbReference type="AlphaFoldDB" id="A0AAN8BSN3"/>
<comment type="caution">
    <text evidence="1">The sequence shown here is derived from an EMBL/GenBank/DDBJ whole genome shotgun (WGS) entry which is preliminary data.</text>
</comment>